<evidence type="ECO:0000313" key="1">
    <source>
        <dbReference type="EMBL" id="MEM5948518.1"/>
    </source>
</evidence>
<sequence>MIGRRFWLVVLFVASVDGLFADTILEQPLLPFTSKYAAQGFSGTVTDNSFASMFSNPASFYSDKALITILDTSMWFHIAPRYLLATILPFLDPSAGASLTDAVSLQATSNGIGAGLSAGFGYTGKGIGIGLSLVTDSYLYGKSFPLGIEGVIAGEYTIIVGGAGELNLWGAKITAGADVRPFIRAYTALDAESSGQLLVSMLGMGELGASTPFGEQKNTLTGYGLALDIGIRARIADSLILGAVLRDIGNTRLYYTRNTFNQAFSSFFLFSVPQGGDALSDLYIVPMSVRLGISWHPDLKELALLFDPTLTVEIADPFGWTDPSVYTTQSWLTRLHLGTELKLLNSVFLRAGINSGYLTWGLGFDLRYVAIDLASYTVERGINPGDRPCSGISINLNIRL</sequence>
<dbReference type="Proteomes" id="UP001466331">
    <property type="component" value="Unassembled WGS sequence"/>
</dbReference>
<keyword evidence="2" id="KW-1185">Reference proteome</keyword>
<evidence type="ECO:0008006" key="3">
    <source>
        <dbReference type="Google" id="ProtNLM"/>
    </source>
</evidence>
<dbReference type="Gene3D" id="2.40.160.60">
    <property type="entry name" value="Outer membrane protein transport protein (OMPP1/FadL/TodX)"/>
    <property type="match status" value="1"/>
</dbReference>
<proteinExistence type="predicted"/>
<accession>A0ABU9UCW7</accession>
<evidence type="ECO:0000313" key="2">
    <source>
        <dbReference type="Proteomes" id="UP001466331"/>
    </source>
</evidence>
<comment type="caution">
    <text evidence="1">The sequence shown here is derived from an EMBL/GenBank/DDBJ whole genome shotgun (WGS) entry which is preliminary data.</text>
</comment>
<reference evidence="1 2" key="1">
    <citation type="submission" date="2024-03" db="EMBL/GenBank/DDBJ databases">
        <title>Ignisphaera cupida sp. nov., a hyperthermophilic hydrolytic archaeon from a hot spring of Kamchatka, and proposal of Ignisphaeraceae fam. nov.</title>
        <authorList>
            <person name="Podosokorskaya O.A."/>
            <person name="Elcheninov A.G."/>
            <person name="Maltseva A.I."/>
            <person name="Zayulina K.S."/>
            <person name="Novikov A."/>
            <person name="Merkel A.Y."/>
        </authorList>
    </citation>
    <scope>NUCLEOTIDE SEQUENCE [LARGE SCALE GENOMIC DNA]</scope>
    <source>
        <strain evidence="1 2">38H-sp</strain>
    </source>
</reference>
<dbReference type="EMBL" id="JBCHKQ010000003">
    <property type="protein sequence ID" value="MEM5948518.1"/>
    <property type="molecule type" value="Genomic_DNA"/>
</dbReference>
<name>A0ABU9UCW7_9SPIR</name>
<organism evidence="1 2">
    <name type="scientific">Rarispira pelagica</name>
    <dbReference type="NCBI Taxonomy" id="3141764"/>
    <lineage>
        <taxon>Bacteria</taxon>
        <taxon>Pseudomonadati</taxon>
        <taxon>Spirochaetota</taxon>
        <taxon>Spirochaetia</taxon>
        <taxon>Winmispirales</taxon>
        <taxon>Winmispiraceae</taxon>
        <taxon>Rarispira</taxon>
    </lineage>
</organism>
<protein>
    <recommendedName>
        <fullName evidence="3">DUF5723 domain-containing protein</fullName>
    </recommendedName>
</protein>
<dbReference type="RefSeq" id="WP_420069961.1">
    <property type="nucleotide sequence ID" value="NZ_JBCHKQ010000003.1"/>
</dbReference>
<gene>
    <name evidence="1" type="ORF">WKV44_08160</name>
</gene>